<name>A0AAN9YZW2_9ORTH</name>
<dbReference type="EMBL" id="JAZDUA010000266">
    <property type="protein sequence ID" value="KAK7862648.1"/>
    <property type="molecule type" value="Genomic_DNA"/>
</dbReference>
<dbReference type="Proteomes" id="UP001378592">
    <property type="component" value="Unassembled WGS sequence"/>
</dbReference>
<evidence type="ECO:0000313" key="2">
    <source>
        <dbReference type="Proteomes" id="UP001378592"/>
    </source>
</evidence>
<gene>
    <name evidence="1" type="ORF">R5R35_002075</name>
</gene>
<organism evidence="1 2">
    <name type="scientific">Gryllus longicercus</name>
    <dbReference type="NCBI Taxonomy" id="2509291"/>
    <lineage>
        <taxon>Eukaryota</taxon>
        <taxon>Metazoa</taxon>
        <taxon>Ecdysozoa</taxon>
        <taxon>Arthropoda</taxon>
        <taxon>Hexapoda</taxon>
        <taxon>Insecta</taxon>
        <taxon>Pterygota</taxon>
        <taxon>Neoptera</taxon>
        <taxon>Polyneoptera</taxon>
        <taxon>Orthoptera</taxon>
        <taxon>Ensifera</taxon>
        <taxon>Gryllidea</taxon>
        <taxon>Grylloidea</taxon>
        <taxon>Gryllidae</taxon>
        <taxon>Gryllinae</taxon>
        <taxon>Gryllus</taxon>
    </lineage>
</organism>
<sequence>MDVRACWNGRGLGWSHALCIEGCICDRPHYVVLCHCCGFHCMGRLRIQCKSHPNVKFLMDIDHCPKCKAQQFMMSECCVEDFPRPADLFPPVIKNKPATFENCPCNANKKCQGHQNAL</sequence>
<protein>
    <submittedName>
        <fullName evidence="1">Uncharacterized protein</fullName>
    </submittedName>
</protein>
<reference evidence="1 2" key="1">
    <citation type="submission" date="2024-03" db="EMBL/GenBank/DDBJ databases">
        <title>The genome assembly and annotation of the cricket Gryllus longicercus Weissman &amp; Gray.</title>
        <authorList>
            <person name="Szrajer S."/>
            <person name="Gray D."/>
            <person name="Ylla G."/>
        </authorList>
    </citation>
    <scope>NUCLEOTIDE SEQUENCE [LARGE SCALE GENOMIC DNA]</scope>
    <source>
        <strain evidence="1">DAG 2021-001</strain>
        <tissue evidence="1">Whole body minus gut</tissue>
    </source>
</reference>
<dbReference type="AlphaFoldDB" id="A0AAN9YZW2"/>
<comment type="caution">
    <text evidence="1">The sequence shown here is derived from an EMBL/GenBank/DDBJ whole genome shotgun (WGS) entry which is preliminary data.</text>
</comment>
<evidence type="ECO:0000313" key="1">
    <source>
        <dbReference type="EMBL" id="KAK7862648.1"/>
    </source>
</evidence>
<keyword evidence="2" id="KW-1185">Reference proteome</keyword>
<proteinExistence type="predicted"/>
<accession>A0AAN9YZW2</accession>